<dbReference type="PANTHER" id="PTHR28153:SF1">
    <property type="entry name" value="DUF4484 DOMAIN-CONTAINING PROTEIN"/>
    <property type="match status" value="1"/>
</dbReference>
<dbReference type="GO" id="GO:0005811">
    <property type="term" value="C:lipid droplet"/>
    <property type="evidence" value="ECO:0007669"/>
    <property type="project" value="TreeGrafter"/>
</dbReference>
<reference evidence="1" key="1">
    <citation type="submission" date="2019-10" db="EMBL/GenBank/DDBJ databases">
        <authorList>
            <consortium name="DOE Joint Genome Institute"/>
            <person name="Kuo A."/>
            <person name="Miyauchi S."/>
            <person name="Kiss E."/>
            <person name="Drula E."/>
            <person name="Kohler A."/>
            <person name="Sanchez-Garcia M."/>
            <person name="Andreopoulos B."/>
            <person name="Barry K.W."/>
            <person name="Bonito G."/>
            <person name="Buee M."/>
            <person name="Carver A."/>
            <person name="Chen C."/>
            <person name="Cichocki N."/>
            <person name="Clum A."/>
            <person name="Culley D."/>
            <person name="Crous P.W."/>
            <person name="Fauchery L."/>
            <person name="Girlanda M."/>
            <person name="Hayes R."/>
            <person name="Keri Z."/>
            <person name="LaButti K."/>
            <person name="Lipzen A."/>
            <person name="Lombard V."/>
            <person name="Magnuson J."/>
            <person name="Maillard F."/>
            <person name="Morin E."/>
            <person name="Murat C."/>
            <person name="Nolan M."/>
            <person name="Ohm R."/>
            <person name="Pangilinan J."/>
            <person name="Pereira M."/>
            <person name="Perotto S."/>
            <person name="Peter M."/>
            <person name="Riley R."/>
            <person name="Sitrit Y."/>
            <person name="Stielow B."/>
            <person name="Szollosi G."/>
            <person name="Zifcakova L."/>
            <person name="Stursova M."/>
            <person name="Spatafora J.W."/>
            <person name="Tedersoo L."/>
            <person name="Vaario L.-M."/>
            <person name="Yamada A."/>
            <person name="Yan M."/>
            <person name="Wang P."/>
            <person name="Xu J."/>
            <person name="Bruns T."/>
            <person name="Baldrian P."/>
            <person name="Vilgalys R."/>
            <person name="Henrissat B."/>
            <person name="Grigoriev I.V."/>
            <person name="Hibbett D."/>
            <person name="Nagy L.G."/>
            <person name="Martin F.M."/>
        </authorList>
    </citation>
    <scope>NUCLEOTIDE SEQUENCE</scope>
    <source>
        <strain evidence="1">Prilba</strain>
    </source>
</reference>
<gene>
    <name evidence="1" type="ORF">DFH94DRAFT_796199</name>
</gene>
<organism evidence="1 2">
    <name type="scientific">Russula ochroleuca</name>
    <dbReference type="NCBI Taxonomy" id="152965"/>
    <lineage>
        <taxon>Eukaryota</taxon>
        <taxon>Fungi</taxon>
        <taxon>Dikarya</taxon>
        <taxon>Basidiomycota</taxon>
        <taxon>Agaricomycotina</taxon>
        <taxon>Agaricomycetes</taxon>
        <taxon>Russulales</taxon>
        <taxon>Russulaceae</taxon>
        <taxon>Russula</taxon>
    </lineage>
</organism>
<reference evidence="1" key="2">
    <citation type="journal article" date="2020" name="Nat. Commun.">
        <title>Large-scale genome sequencing of mycorrhizal fungi provides insights into the early evolution of symbiotic traits.</title>
        <authorList>
            <person name="Miyauchi S."/>
            <person name="Kiss E."/>
            <person name="Kuo A."/>
            <person name="Drula E."/>
            <person name="Kohler A."/>
            <person name="Sanchez-Garcia M."/>
            <person name="Morin E."/>
            <person name="Andreopoulos B."/>
            <person name="Barry K.W."/>
            <person name="Bonito G."/>
            <person name="Buee M."/>
            <person name="Carver A."/>
            <person name="Chen C."/>
            <person name="Cichocki N."/>
            <person name="Clum A."/>
            <person name="Culley D."/>
            <person name="Crous P.W."/>
            <person name="Fauchery L."/>
            <person name="Girlanda M."/>
            <person name="Hayes R.D."/>
            <person name="Keri Z."/>
            <person name="LaButti K."/>
            <person name="Lipzen A."/>
            <person name="Lombard V."/>
            <person name="Magnuson J."/>
            <person name="Maillard F."/>
            <person name="Murat C."/>
            <person name="Nolan M."/>
            <person name="Ohm R.A."/>
            <person name="Pangilinan J."/>
            <person name="Pereira M.F."/>
            <person name="Perotto S."/>
            <person name="Peter M."/>
            <person name="Pfister S."/>
            <person name="Riley R."/>
            <person name="Sitrit Y."/>
            <person name="Stielow J.B."/>
            <person name="Szollosi G."/>
            <person name="Zifcakova L."/>
            <person name="Stursova M."/>
            <person name="Spatafora J.W."/>
            <person name="Tedersoo L."/>
            <person name="Vaario L.M."/>
            <person name="Yamada A."/>
            <person name="Yan M."/>
            <person name="Wang P."/>
            <person name="Xu J."/>
            <person name="Bruns T."/>
            <person name="Baldrian P."/>
            <person name="Vilgalys R."/>
            <person name="Dunand C."/>
            <person name="Henrissat B."/>
            <person name="Grigoriev I.V."/>
            <person name="Hibbett D."/>
            <person name="Nagy L.G."/>
            <person name="Martin F.M."/>
        </authorList>
    </citation>
    <scope>NUCLEOTIDE SEQUENCE</scope>
    <source>
        <strain evidence="1">Prilba</strain>
    </source>
</reference>
<sequence>MATSHALDLPQDIVAIFHASFHPTRGNIVDWSLQATDDINLDGVEFSAFPSGLHLVEHDVVHFTKDSHRGVCVFNRRQTSEQGQRGFRLSSLGILLARSVRPRPWKHVAALEALAYEIYASLEQEGRGCMREPQEDDWEPARRFFEERRIRRTDLGGAGEWRQWSEEFDDENDIRRNIMDTSIRANPTLHLPHLLRVLGPSSLTLYKHVLGRRRILVYTQPTIEPACILCQVAADMCFEDQTALESPEGSTAPRPRLKGKQKEGINVLGVVTLHDIGFLEHESTTGRGWIACTTDAVFLEKPQYYDLVIDMTTFSPERASRPGLQLSVREPNGHSRRPSYRLSTVRFTWSDVRLWNELDRILQLDSDTNGSARAAALPSLWTDAWRLYEDVCLVCAGLWTSRTWRDNRHGLQESWAEAEEDILFDSPVRVRAYGEGIEGRPIAAAGGPTRTRSYRQAAKRYLRSPWATTTQSVAEDDVTKDAYHDEDEEGEEDVVLVHNRQTRTTLALLQTFHAQTRFWLSRLATLLPPHCTATAASGELRINEEGGGEEERAEEVVVVQLAPRDVLELGLSPLSSLDACFVEWLAEEYDAGAGAGIRVSVSVRRGWRDLVGLVFPVGGSSSSSSPP</sequence>
<comment type="caution">
    <text evidence="1">The sequence shown here is derived from an EMBL/GenBank/DDBJ whole genome shotgun (WGS) entry which is preliminary data.</text>
</comment>
<dbReference type="Proteomes" id="UP000759537">
    <property type="component" value="Unassembled WGS sequence"/>
</dbReference>
<evidence type="ECO:0008006" key="3">
    <source>
        <dbReference type="Google" id="ProtNLM"/>
    </source>
</evidence>
<dbReference type="PANTHER" id="PTHR28153">
    <property type="entry name" value="PROTEIN, PUTATIVE-RELATED"/>
    <property type="match status" value="1"/>
</dbReference>
<accession>A0A9P5JWE0</accession>
<dbReference type="AlphaFoldDB" id="A0A9P5JWE0"/>
<name>A0A9P5JWE0_9AGAM</name>
<evidence type="ECO:0000313" key="2">
    <source>
        <dbReference type="Proteomes" id="UP000759537"/>
    </source>
</evidence>
<protein>
    <recommendedName>
        <fullName evidence="3">Protein LCHN</fullName>
    </recommendedName>
</protein>
<dbReference type="InterPro" id="IPR018626">
    <property type="entry name" value="LCHN/Anr2"/>
</dbReference>
<keyword evidence="2" id="KW-1185">Reference proteome</keyword>
<proteinExistence type="predicted"/>
<dbReference type="Pfam" id="PF09804">
    <property type="entry name" value="DENND11"/>
    <property type="match status" value="1"/>
</dbReference>
<dbReference type="InterPro" id="IPR053056">
    <property type="entry name" value="Lipid_Metab_Assoc_Protein"/>
</dbReference>
<dbReference type="OrthoDB" id="2152680at2759"/>
<evidence type="ECO:0000313" key="1">
    <source>
        <dbReference type="EMBL" id="KAF8465439.1"/>
    </source>
</evidence>
<dbReference type="EMBL" id="WHVB01000047">
    <property type="protein sequence ID" value="KAF8465439.1"/>
    <property type="molecule type" value="Genomic_DNA"/>
</dbReference>